<evidence type="ECO:0000313" key="2">
    <source>
        <dbReference type="EMBL" id="BBA96910.1"/>
    </source>
</evidence>
<evidence type="ECO:0000313" key="3">
    <source>
        <dbReference type="Proteomes" id="UP000595703"/>
    </source>
</evidence>
<evidence type="ECO:0000256" key="1">
    <source>
        <dbReference type="SAM" id="SignalP"/>
    </source>
</evidence>
<dbReference type="KEGG" id="arev:RVR_2426"/>
<feature type="chain" id="PRO_5032852885" evidence="1">
    <location>
        <begin position="27"/>
        <end position="89"/>
    </location>
</feature>
<dbReference type="EMBL" id="AP018365">
    <property type="protein sequence ID" value="BBA96910.1"/>
    <property type="molecule type" value="Genomic_DNA"/>
</dbReference>
<keyword evidence="1" id="KW-0732">Signal</keyword>
<reference evidence="2 3" key="1">
    <citation type="journal article" date="2010" name="J. Bacteriol.">
        <title>Biochemical characterization of a novel indole prenyltransferase from Streptomyces sp. SN-593.</title>
        <authorList>
            <person name="Takahashi S."/>
            <person name="Takagi H."/>
            <person name="Toyoda A."/>
            <person name="Uramoto M."/>
            <person name="Nogawa T."/>
            <person name="Ueki M."/>
            <person name="Sakaki Y."/>
            <person name="Osada H."/>
        </authorList>
    </citation>
    <scope>NUCLEOTIDE SEQUENCE [LARGE SCALE GENOMIC DNA]</scope>
    <source>
        <strain evidence="2 3">SN-593</strain>
    </source>
</reference>
<feature type="signal peptide" evidence="1">
    <location>
        <begin position="1"/>
        <end position="26"/>
    </location>
</feature>
<reference evidence="2 3" key="3">
    <citation type="journal article" date="2011" name="Nat. Chem. Biol.">
        <title>Reveromycin A biosynthesis uses RevG and RevJ for stereospecific spiroacetal formation.</title>
        <authorList>
            <person name="Takahashi S."/>
            <person name="Toyoda A."/>
            <person name="Sekiyama Y."/>
            <person name="Takagi H."/>
            <person name="Nogawa T."/>
            <person name="Uramoto M."/>
            <person name="Suzuki R."/>
            <person name="Koshino H."/>
            <person name="Kumano T."/>
            <person name="Panthee S."/>
            <person name="Dairi T."/>
            <person name="Ishikawa J."/>
            <person name="Ikeda H."/>
            <person name="Sakaki Y."/>
            <person name="Osada H."/>
        </authorList>
    </citation>
    <scope>NUCLEOTIDE SEQUENCE [LARGE SCALE GENOMIC DNA]</scope>
    <source>
        <strain evidence="2 3">SN-593</strain>
    </source>
</reference>
<sequence length="89" mass="9174">MMFRKIVLSAVLAGALVGVGAPLASAASSSPSAVPSAASPDLTKAFGGVYPSLTEAQLACEEGIIEHRWVSCSYGISIETGQTELWVYV</sequence>
<dbReference type="AlphaFoldDB" id="A0A7U3UQK8"/>
<protein>
    <submittedName>
        <fullName evidence="2">Uncharacterized protein</fullName>
    </submittedName>
</protein>
<name>A0A7U3UQK8_9ACTN</name>
<accession>A0A7U3UQK8</accession>
<keyword evidence="3" id="KW-1185">Reference proteome</keyword>
<reference evidence="2 3" key="4">
    <citation type="journal article" date="2020" name="Sci. Rep.">
        <title>beta-carboline chemical signals induce reveromycin production through a LuxR family regulator in Streptomyces sp. SN-593.</title>
        <authorList>
            <person name="Panthee S."/>
            <person name="Kito N."/>
            <person name="Hayashi T."/>
            <person name="Shimizu T."/>
            <person name="Ishikawa J."/>
            <person name="Hamamoto H."/>
            <person name="Osada H."/>
            <person name="Takahashi S."/>
        </authorList>
    </citation>
    <scope>NUCLEOTIDE SEQUENCE [LARGE SCALE GENOMIC DNA]</scope>
    <source>
        <strain evidence="2 3">SN-593</strain>
    </source>
</reference>
<dbReference type="Proteomes" id="UP000595703">
    <property type="component" value="Chromosome"/>
</dbReference>
<reference evidence="2 3" key="2">
    <citation type="journal article" date="2011" name="J. Antibiot.">
        <title>Furaquinocins I and J: novel polyketide isoprenoid hybrid compounds from Streptomyces reveromyceticus SN-593.</title>
        <authorList>
            <person name="Panthee S."/>
            <person name="Takahashi S."/>
            <person name="Takagi H."/>
            <person name="Nogawa T."/>
            <person name="Oowada E."/>
            <person name="Uramoto M."/>
            <person name="Osada H."/>
        </authorList>
    </citation>
    <scope>NUCLEOTIDE SEQUENCE [LARGE SCALE GENOMIC DNA]</scope>
    <source>
        <strain evidence="2 3">SN-593</strain>
    </source>
</reference>
<organism evidence="2 3">
    <name type="scientific">Actinacidiphila reveromycinica</name>
    <dbReference type="NCBI Taxonomy" id="659352"/>
    <lineage>
        <taxon>Bacteria</taxon>
        <taxon>Bacillati</taxon>
        <taxon>Actinomycetota</taxon>
        <taxon>Actinomycetes</taxon>
        <taxon>Kitasatosporales</taxon>
        <taxon>Streptomycetaceae</taxon>
        <taxon>Actinacidiphila</taxon>
    </lineage>
</organism>
<proteinExistence type="predicted"/>
<gene>
    <name evidence="2" type="ORF">RVR_2426</name>
</gene>